<sequence>MDIEEFIEAKRTLDQNVAISIQAEIDKFERATGRTPSYIDVEMIAIEKEGTPKRRFTVGTVRSEVPLD</sequence>
<dbReference type="EMBL" id="JWJG01000028">
    <property type="protein sequence ID" value="KIF80993.1"/>
    <property type="molecule type" value="Genomic_DNA"/>
</dbReference>
<proteinExistence type="predicted"/>
<dbReference type="Proteomes" id="UP000031572">
    <property type="component" value="Unassembled WGS sequence"/>
</dbReference>
<dbReference type="RefSeq" id="WP_040039815.1">
    <property type="nucleotide sequence ID" value="NZ_JWJG01000028.1"/>
</dbReference>
<accession>A0A0C1Y1S8</accession>
<evidence type="ECO:0000313" key="1">
    <source>
        <dbReference type="EMBL" id="KIF80993.1"/>
    </source>
</evidence>
<dbReference type="STRING" id="709839.TSA66_09465"/>
<name>A0A0C1Y1S8_9BURK</name>
<comment type="caution">
    <text evidence="1">The sequence shown here is derived from an EMBL/GenBank/DDBJ whole genome shotgun (WGS) entry which is preliminary data.</text>
</comment>
<gene>
    <name evidence="1" type="ORF">TSA66_09465</name>
</gene>
<protein>
    <submittedName>
        <fullName evidence="1">Uncharacterized protein</fullName>
    </submittedName>
</protein>
<evidence type="ECO:0000313" key="2">
    <source>
        <dbReference type="Proteomes" id="UP000031572"/>
    </source>
</evidence>
<dbReference type="AlphaFoldDB" id="A0A0C1Y1S8"/>
<dbReference type="OrthoDB" id="9849731at2"/>
<organism evidence="1 2">
    <name type="scientific">Noviherbaspirillum autotrophicum</name>
    <dbReference type="NCBI Taxonomy" id="709839"/>
    <lineage>
        <taxon>Bacteria</taxon>
        <taxon>Pseudomonadati</taxon>
        <taxon>Pseudomonadota</taxon>
        <taxon>Betaproteobacteria</taxon>
        <taxon>Burkholderiales</taxon>
        <taxon>Oxalobacteraceae</taxon>
        <taxon>Noviherbaspirillum</taxon>
    </lineage>
</organism>
<keyword evidence="2" id="KW-1185">Reference proteome</keyword>
<reference evidence="1 2" key="1">
    <citation type="submission" date="2014-12" db="EMBL/GenBank/DDBJ databases">
        <title>Denitrispirillum autotrophicum gen. nov., sp. nov., Denitrifying, Facultatively Autotrophic Bacteria Isolated from Rice Paddy Soil.</title>
        <authorList>
            <person name="Ishii S."/>
            <person name="Ashida N."/>
            <person name="Ohno H."/>
            <person name="Otsuka S."/>
            <person name="Yokota A."/>
            <person name="Senoo K."/>
        </authorList>
    </citation>
    <scope>NUCLEOTIDE SEQUENCE [LARGE SCALE GENOMIC DNA]</scope>
    <source>
        <strain evidence="1 2">TSA66</strain>
    </source>
</reference>